<keyword evidence="3" id="KW-1185">Reference proteome</keyword>
<evidence type="ECO:0000313" key="2">
    <source>
        <dbReference type="EMBL" id="KIY72011.1"/>
    </source>
</evidence>
<name>A0A0D7BQX9_9AGAR</name>
<sequence length="155" mass="16989">MFSRNTILNFATVLFFAAPIFAQADIESAVQCGDQITENADPLFAERIANDLCSEPKCSHEMGIPENKIKFSRDVCSGKGVVEIGDYNQCMTNCKAATQAILDKCIAINKTSGSVRLESNEYYYIETTGLEGDDYPCSATVNDPRDAPDMFTSDV</sequence>
<feature type="chain" id="PRO_5002317446" description="Secreted protein" evidence="1">
    <location>
        <begin position="23"/>
        <end position="155"/>
    </location>
</feature>
<evidence type="ECO:0000256" key="1">
    <source>
        <dbReference type="SAM" id="SignalP"/>
    </source>
</evidence>
<dbReference type="Proteomes" id="UP000054007">
    <property type="component" value="Unassembled WGS sequence"/>
</dbReference>
<dbReference type="EMBL" id="KN880448">
    <property type="protein sequence ID" value="KIY72011.1"/>
    <property type="molecule type" value="Genomic_DNA"/>
</dbReference>
<accession>A0A0D7BQX9</accession>
<feature type="signal peptide" evidence="1">
    <location>
        <begin position="1"/>
        <end position="22"/>
    </location>
</feature>
<evidence type="ECO:0000313" key="3">
    <source>
        <dbReference type="Proteomes" id="UP000054007"/>
    </source>
</evidence>
<protein>
    <recommendedName>
        <fullName evidence="4">Secreted protein</fullName>
    </recommendedName>
</protein>
<dbReference type="AlphaFoldDB" id="A0A0D7BQX9"/>
<evidence type="ECO:0008006" key="4">
    <source>
        <dbReference type="Google" id="ProtNLM"/>
    </source>
</evidence>
<gene>
    <name evidence="2" type="ORF">CYLTODRAFT_440939</name>
</gene>
<keyword evidence="1" id="KW-0732">Signal</keyword>
<proteinExistence type="predicted"/>
<reference evidence="2 3" key="1">
    <citation type="journal article" date="2015" name="Fungal Genet. Biol.">
        <title>Evolution of novel wood decay mechanisms in Agaricales revealed by the genome sequences of Fistulina hepatica and Cylindrobasidium torrendii.</title>
        <authorList>
            <person name="Floudas D."/>
            <person name="Held B.W."/>
            <person name="Riley R."/>
            <person name="Nagy L.G."/>
            <person name="Koehler G."/>
            <person name="Ransdell A.S."/>
            <person name="Younus H."/>
            <person name="Chow J."/>
            <person name="Chiniquy J."/>
            <person name="Lipzen A."/>
            <person name="Tritt A."/>
            <person name="Sun H."/>
            <person name="Haridas S."/>
            <person name="LaButti K."/>
            <person name="Ohm R.A."/>
            <person name="Kues U."/>
            <person name="Blanchette R.A."/>
            <person name="Grigoriev I.V."/>
            <person name="Minto R.E."/>
            <person name="Hibbett D.S."/>
        </authorList>
    </citation>
    <scope>NUCLEOTIDE SEQUENCE [LARGE SCALE GENOMIC DNA]</scope>
    <source>
        <strain evidence="2 3">FP15055 ss-10</strain>
    </source>
</reference>
<organism evidence="2 3">
    <name type="scientific">Cylindrobasidium torrendii FP15055 ss-10</name>
    <dbReference type="NCBI Taxonomy" id="1314674"/>
    <lineage>
        <taxon>Eukaryota</taxon>
        <taxon>Fungi</taxon>
        <taxon>Dikarya</taxon>
        <taxon>Basidiomycota</taxon>
        <taxon>Agaricomycotina</taxon>
        <taxon>Agaricomycetes</taxon>
        <taxon>Agaricomycetidae</taxon>
        <taxon>Agaricales</taxon>
        <taxon>Marasmiineae</taxon>
        <taxon>Physalacriaceae</taxon>
        <taxon>Cylindrobasidium</taxon>
    </lineage>
</organism>